<evidence type="ECO:0000256" key="1">
    <source>
        <dbReference type="SAM" id="MobiDB-lite"/>
    </source>
</evidence>
<gene>
    <name evidence="2" type="ORF">PHIM7_195</name>
</gene>
<dbReference type="Gene3D" id="2.60.200.60">
    <property type="match status" value="1"/>
</dbReference>
<evidence type="ECO:0000313" key="2">
    <source>
        <dbReference type="EMBL" id="AKF12740.1"/>
    </source>
</evidence>
<keyword evidence="3" id="KW-1185">Reference proteome</keyword>
<organism evidence="2 3">
    <name type="scientific">Sinorhizobium phage phiM7</name>
    <dbReference type="NCBI Taxonomy" id="1647403"/>
    <lineage>
        <taxon>Viruses</taxon>
        <taxon>Duplodnaviria</taxon>
        <taxon>Heunggongvirae</taxon>
        <taxon>Uroviricota</taxon>
        <taxon>Caudoviricetes</taxon>
        <taxon>Emdodecavirus</taxon>
        <taxon>Emdodecavirus M7</taxon>
    </lineage>
</organism>
<name>A0A0F6WBM2_9CAUD</name>
<dbReference type="Proteomes" id="UP000221947">
    <property type="component" value="Segment"/>
</dbReference>
<accession>A0A0F6WBM2</accession>
<proteinExistence type="predicted"/>
<feature type="region of interest" description="Disordered" evidence="1">
    <location>
        <begin position="1"/>
        <end position="37"/>
    </location>
</feature>
<protein>
    <submittedName>
        <fullName evidence="2">Uncharacterized protein</fullName>
    </submittedName>
</protein>
<feature type="compositionally biased region" description="Basic and acidic residues" evidence="1">
    <location>
        <begin position="1"/>
        <end position="15"/>
    </location>
</feature>
<evidence type="ECO:0000313" key="3">
    <source>
        <dbReference type="Proteomes" id="UP000221947"/>
    </source>
</evidence>
<reference evidence="2 3" key="1">
    <citation type="submission" date="2015-04" db="EMBL/GenBank/DDBJ databases">
        <authorList>
            <person name="Schouten J.T."/>
            <person name="Crockett J.T."/>
            <person name="Hodson T.S."/>
            <person name="Hyde J.R."/>
            <person name="Smith T.A."/>
            <person name="Merrill B.D."/>
            <person name="Crook M.B."/>
            <person name="Griffitts J.S."/>
            <person name="Burnett S.H."/>
            <person name="Grose J.H."/>
            <person name="Breakwell D.P."/>
        </authorList>
    </citation>
    <scope>NUCLEOTIDE SEQUENCE [LARGE SCALE GENOMIC DNA]</scope>
</reference>
<sequence>MPEAARKDQQDDVHSPDGTGDCCGDPTTQKTDEGSNNVFVNGFGVVREGDKMITHNSDDGGCCVPHAPVLTTFSSSVYINGKRAGRKGDMYEDHEIITGSTSVFIGG</sequence>
<dbReference type="EMBL" id="KR052480">
    <property type="protein sequence ID" value="AKF12740.1"/>
    <property type="molecule type" value="Genomic_DNA"/>
</dbReference>